<dbReference type="Proteomes" id="UP000720595">
    <property type="component" value="Unassembled WGS sequence"/>
</dbReference>
<gene>
    <name evidence="2" type="ORF">JOD41_001239</name>
</gene>
<evidence type="ECO:0000259" key="1">
    <source>
        <dbReference type="Pfam" id="PF12571"/>
    </source>
</evidence>
<keyword evidence="3" id="KW-1185">Reference proteome</keyword>
<proteinExistence type="predicted"/>
<dbReference type="InterPro" id="IPR022225">
    <property type="entry name" value="Phage_tail_fibre_N"/>
</dbReference>
<reference evidence="2 3" key="1">
    <citation type="submission" date="2021-01" db="EMBL/GenBank/DDBJ databases">
        <title>Genomic Encyclopedia of Type Strains, Phase IV (KMG-IV): sequencing the most valuable type-strain genomes for metagenomic binning, comparative biology and taxonomic classification.</title>
        <authorList>
            <person name="Goeker M."/>
        </authorList>
    </citation>
    <scope>NUCLEOTIDE SEQUENCE [LARGE SCALE GENOMIC DNA]</scope>
    <source>
        <strain evidence="2 3">DSM 21461</strain>
    </source>
</reference>
<dbReference type="Pfam" id="PF12571">
    <property type="entry name" value="Phage_tail_fib"/>
    <property type="match status" value="1"/>
</dbReference>
<organism evidence="2 3">
    <name type="scientific">Peptoniphilus gorbachii</name>
    <dbReference type="NCBI Taxonomy" id="411567"/>
    <lineage>
        <taxon>Bacteria</taxon>
        <taxon>Bacillati</taxon>
        <taxon>Bacillota</taxon>
        <taxon>Tissierellia</taxon>
        <taxon>Tissierellales</taxon>
        <taxon>Peptoniphilaceae</taxon>
        <taxon>Peptoniphilus</taxon>
    </lineage>
</organism>
<comment type="caution">
    <text evidence="2">The sequence shown here is derived from an EMBL/GenBank/DDBJ whole genome shotgun (WGS) entry which is preliminary data.</text>
</comment>
<accession>A0ABS2MKF1</accession>
<sequence length="224" mass="25370">MQRGRYYLTEAGRDLLTLCQIGIELRFTKVSVGDGTITSTEELLKMEELKHELYEATMTGIKANGDGTSTISVSLSNDGVKEGFLLKELGLYAQDPRKGEILYAVAYYDQYSDYIPVHNQEMVEIMMDIIVVVSNVENVTINIDRSMTFVTWEEYWDLAGRGRTSQTVKGNWDLIQDLKLQLAAQSTQIGTGVNTNRFQVQFKLLTGEEEFEGVYDSKMARFVI</sequence>
<name>A0ABS2MKF1_9FIRM</name>
<dbReference type="EMBL" id="JAFBDH010000005">
    <property type="protein sequence ID" value="MBM7550502.1"/>
    <property type="molecule type" value="Genomic_DNA"/>
</dbReference>
<feature type="domain" description="Phage tail fibre protein N-terminal" evidence="1">
    <location>
        <begin position="8"/>
        <end position="151"/>
    </location>
</feature>
<dbReference type="RefSeq" id="WP_205052025.1">
    <property type="nucleotide sequence ID" value="NZ_JAFBDH010000005.1"/>
</dbReference>
<evidence type="ECO:0000313" key="3">
    <source>
        <dbReference type="Proteomes" id="UP000720595"/>
    </source>
</evidence>
<evidence type="ECO:0000313" key="2">
    <source>
        <dbReference type="EMBL" id="MBM7550502.1"/>
    </source>
</evidence>
<protein>
    <submittedName>
        <fullName evidence="2">Phage-related tail fiber protein</fullName>
    </submittedName>
</protein>